<dbReference type="HOGENOM" id="CLU_3108532_0_0_1"/>
<dbReference type="FunCoup" id="B4J460">
    <property type="interactions" value="2"/>
</dbReference>
<organism evidence="2">
    <name type="scientific">Drosophila grimshawi</name>
    <name type="common">Hawaiian fruit fly</name>
    <name type="synonym">Idiomyia grimshawi</name>
    <dbReference type="NCBI Taxonomy" id="7222"/>
    <lineage>
        <taxon>Eukaryota</taxon>
        <taxon>Metazoa</taxon>
        <taxon>Ecdysozoa</taxon>
        <taxon>Arthropoda</taxon>
        <taxon>Hexapoda</taxon>
        <taxon>Insecta</taxon>
        <taxon>Pterygota</taxon>
        <taxon>Neoptera</taxon>
        <taxon>Endopterygota</taxon>
        <taxon>Diptera</taxon>
        <taxon>Brachycera</taxon>
        <taxon>Muscomorpha</taxon>
        <taxon>Ephydroidea</taxon>
        <taxon>Drosophilidae</taxon>
        <taxon>Drosophila</taxon>
        <taxon>Hawaiian Drosophila</taxon>
    </lineage>
</organism>
<name>B4J460_DROGR</name>
<dbReference type="OMA" id="TCMMVCG"/>
<dbReference type="EMBL" id="CH916367">
    <property type="protein sequence ID" value="EDW02666.1"/>
    <property type="molecule type" value="Genomic_DNA"/>
</dbReference>
<evidence type="ECO:0000313" key="2">
    <source>
        <dbReference type="Proteomes" id="UP000001070"/>
    </source>
</evidence>
<protein>
    <submittedName>
        <fullName evidence="1">GH22108</fullName>
    </submittedName>
</protein>
<dbReference type="InParanoid" id="B4J460"/>
<gene>
    <name evidence="1" type="primary">Dgri\GH22108</name>
    <name evidence="1" type="ORF">Dgri_GH22108</name>
</gene>
<evidence type="ECO:0000313" key="1">
    <source>
        <dbReference type="EMBL" id="EDW02666.1"/>
    </source>
</evidence>
<dbReference type="AlphaFoldDB" id="B4J460"/>
<sequence>MCLYLGVAENLVDLVAYCVCRLMEATIFSFMMMCSTAKAKLSSNNQITMVEQ</sequence>
<dbReference type="eggNOG" id="ENOG502TBJ2">
    <property type="taxonomic scope" value="Eukaryota"/>
</dbReference>
<keyword evidence="2" id="KW-1185">Reference proteome</keyword>
<dbReference type="OrthoDB" id="7851746at2759"/>
<dbReference type="STRING" id="7222.B4J460"/>
<accession>B4J460</accession>
<dbReference type="PhylomeDB" id="B4J460"/>
<dbReference type="Proteomes" id="UP000001070">
    <property type="component" value="Unassembled WGS sequence"/>
</dbReference>
<proteinExistence type="predicted"/>
<reference evidence="1 2" key="1">
    <citation type="journal article" date="2007" name="Nature">
        <title>Evolution of genes and genomes on the Drosophila phylogeny.</title>
        <authorList>
            <consortium name="Drosophila 12 Genomes Consortium"/>
            <person name="Clark A.G."/>
            <person name="Eisen M.B."/>
            <person name="Smith D.R."/>
            <person name="Bergman C.M."/>
            <person name="Oliver B."/>
            <person name="Markow T.A."/>
            <person name="Kaufman T.C."/>
            <person name="Kellis M."/>
            <person name="Gelbart W."/>
            <person name="Iyer V.N."/>
            <person name="Pollard D.A."/>
            <person name="Sackton T.B."/>
            <person name="Larracuente A.M."/>
            <person name="Singh N.D."/>
            <person name="Abad J.P."/>
            <person name="Abt D.N."/>
            <person name="Adryan B."/>
            <person name="Aguade M."/>
            <person name="Akashi H."/>
            <person name="Anderson W.W."/>
            <person name="Aquadro C.F."/>
            <person name="Ardell D.H."/>
            <person name="Arguello R."/>
            <person name="Artieri C.G."/>
            <person name="Barbash D.A."/>
            <person name="Barker D."/>
            <person name="Barsanti P."/>
            <person name="Batterham P."/>
            <person name="Batzoglou S."/>
            <person name="Begun D."/>
            <person name="Bhutkar A."/>
            <person name="Blanco E."/>
            <person name="Bosak S.A."/>
            <person name="Bradley R.K."/>
            <person name="Brand A.D."/>
            <person name="Brent M.R."/>
            <person name="Brooks A.N."/>
            <person name="Brown R.H."/>
            <person name="Butlin R.K."/>
            <person name="Caggese C."/>
            <person name="Calvi B.R."/>
            <person name="Bernardo de Carvalho A."/>
            <person name="Caspi A."/>
            <person name="Castrezana S."/>
            <person name="Celniker S.E."/>
            <person name="Chang J.L."/>
            <person name="Chapple C."/>
            <person name="Chatterji S."/>
            <person name="Chinwalla A."/>
            <person name="Civetta A."/>
            <person name="Clifton S.W."/>
            <person name="Comeron J.M."/>
            <person name="Costello J.C."/>
            <person name="Coyne J.A."/>
            <person name="Daub J."/>
            <person name="David R.G."/>
            <person name="Delcher A.L."/>
            <person name="Delehaunty K."/>
            <person name="Do C.B."/>
            <person name="Ebling H."/>
            <person name="Edwards K."/>
            <person name="Eickbush T."/>
            <person name="Evans J.D."/>
            <person name="Filipski A."/>
            <person name="Findeiss S."/>
            <person name="Freyhult E."/>
            <person name="Fulton L."/>
            <person name="Fulton R."/>
            <person name="Garcia A.C."/>
            <person name="Gardiner A."/>
            <person name="Garfield D.A."/>
            <person name="Garvin B.E."/>
            <person name="Gibson G."/>
            <person name="Gilbert D."/>
            <person name="Gnerre S."/>
            <person name="Godfrey J."/>
            <person name="Good R."/>
            <person name="Gotea V."/>
            <person name="Gravely B."/>
            <person name="Greenberg A.J."/>
            <person name="Griffiths-Jones S."/>
            <person name="Gross S."/>
            <person name="Guigo R."/>
            <person name="Gustafson E.A."/>
            <person name="Haerty W."/>
            <person name="Hahn M.W."/>
            <person name="Halligan D.L."/>
            <person name="Halpern A.L."/>
            <person name="Halter G.M."/>
            <person name="Han M.V."/>
            <person name="Heger A."/>
            <person name="Hillier L."/>
            <person name="Hinrichs A.S."/>
            <person name="Holmes I."/>
            <person name="Hoskins R.A."/>
            <person name="Hubisz M.J."/>
            <person name="Hultmark D."/>
            <person name="Huntley M.A."/>
            <person name="Jaffe D.B."/>
            <person name="Jagadeeshan S."/>
            <person name="Jeck W.R."/>
            <person name="Johnson J."/>
            <person name="Jones C.D."/>
            <person name="Jordan W.C."/>
            <person name="Karpen G.H."/>
            <person name="Kataoka E."/>
            <person name="Keightley P.D."/>
            <person name="Kheradpour P."/>
            <person name="Kirkness E.F."/>
            <person name="Koerich L.B."/>
            <person name="Kristiansen K."/>
            <person name="Kudrna D."/>
            <person name="Kulathinal R.J."/>
            <person name="Kumar S."/>
            <person name="Kwok R."/>
            <person name="Lander E."/>
            <person name="Langley C.H."/>
            <person name="Lapoint R."/>
            <person name="Lazzaro B.P."/>
            <person name="Lee S.J."/>
            <person name="Levesque L."/>
            <person name="Li R."/>
            <person name="Lin C.F."/>
            <person name="Lin M.F."/>
            <person name="Lindblad-Toh K."/>
            <person name="Llopart A."/>
            <person name="Long M."/>
            <person name="Low L."/>
            <person name="Lozovsky E."/>
            <person name="Lu J."/>
            <person name="Luo M."/>
            <person name="Machado C.A."/>
            <person name="Makalowski W."/>
            <person name="Marzo M."/>
            <person name="Matsuda M."/>
            <person name="Matzkin L."/>
            <person name="McAllister B."/>
            <person name="McBride C.S."/>
            <person name="McKernan B."/>
            <person name="McKernan K."/>
            <person name="Mendez-Lago M."/>
            <person name="Minx P."/>
            <person name="Mollenhauer M.U."/>
            <person name="Montooth K."/>
            <person name="Mount S.M."/>
            <person name="Mu X."/>
            <person name="Myers E."/>
            <person name="Negre B."/>
            <person name="Newfeld S."/>
            <person name="Nielsen R."/>
            <person name="Noor M.A."/>
            <person name="O'Grady P."/>
            <person name="Pachter L."/>
            <person name="Papaceit M."/>
            <person name="Parisi M.J."/>
            <person name="Parisi M."/>
            <person name="Parts L."/>
            <person name="Pedersen J.S."/>
            <person name="Pesole G."/>
            <person name="Phillippy A.M."/>
            <person name="Ponting C.P."/>
            <person name="Pop M."/>
            <person name="Porcelli D."/>
            <person name="Powell J.R."/>
            <person name="Prohaska S."/>
            <person name="Pruitt K."/>
            <person name="Puig M."/>
            <person name="Quesneville H."/>
            <person name="Ram K.R."/>
            <person name="Rand D."/>
            <person name="Rasmussen M.D."/>
            <person name="Reed L.K."/>
            <person name="Reenan R."/>
            <person name="Reily A."/>
            <person name="Remington K.A."/>
            <person name="Rieger T.T."/>
            <person name="Ritchie M.G."/>
            <person name="Robin C."/>
            <person name="Rogers Y.H."/>
            <person name="Rohde C."/>
            <person name="Rozas J."/>
            <person name="Rubenfield M.J."/>
            <person name="Ruiz A."/>
            <person name="Russo S."/>
            <person name="Salzberg S.L."/>
            <person name="Sanchez-Gracia A."/>
            <person name="Saranga D.J."/>
            <person name="Sato H."/>
            <person name="Schaeffer S.W."/>
            <person name="Schatz M.C."/>
            <person name="Schlenke T."/>
            <person name="Schwartz R."/>
            <person name="Segarra C."/>
            <person name="Singh R.S."/>
            <person name="Sirot L."/>
            <person name="Sirota M."/>
            <person name="Sisneros N.B."/>
            <person name="Smith C.D."/>
            <person name="Smith T.F."/>
            <person name="Spieth J."/>
            <person name="Stage D.E."/>
            <person name="Stark A."/>
            <person name="Stephan W."/>
            <person name="Strausberg R.L."/>
            <person name="Strempel S."/>
            <person name="Sturgill D."/>
            <person name="Sutton G."/>
            <person name="Sutton G.G."/>
            <person name="Tao W."/>
            <person name="Teichmann S."/>
            <person name="Tobari Y.N."/>
            <person name="Tomimura Y."/>
            <person name="Tsolas J.M."/>
            <person name="Valente V.L."/>
            <person name="Venter E."/>
            <person name="Venter J.C."/>
            <person name="Vicario S."/>
            <person name="Vieira F.G."/>
            <person name="Vilella A.J."/>
            <person name="Villasante A."/>
            <person name="Walenz B."/>
            <person name="Wang J."/>
            <person name="Wasserman M."/>
            <person name="Watts T."/>
            <person name="Wilson D."/>
            <person name="Wilson R.K."/>
            <person name="Wing R.A."/>
            <person name="Wolfner M.F."/>
            <person name="Wong A."/>
            <person name="Wong G.K."/>
            <person name="Wu C.I."/>
            <person name="Wu G."/>
            <person name="Yamamoto D."/>
            <person name="Yang H.P."/>
            <person name="Yang S.P."/>
            <person name="Yorke J.A."/>
            <person name="Yoshida K."/>
            <person name="Zdobnov E."/>
            <person name="Zhang P."/>
            <person name="Zhang Y."/>
            <person name="Zimin A.V."/>
            <person name="Baldwin J."/>
            <person name="Abdouelleil A."/>
            <person name="Abdulkadir J."/>
            <person name="Abebe A."/>
            <person name="Abera B."/>
            <person name="Abreu J."/>
            <person name="Acer S.C."/>
            <person name="Aftuck L."/>
            <person name="Alexander A."/>
            <person name="An P."/>
            <person name="Anderson E."/>
            <person name="Anderson S."/>
            <person name="Arachi H."/>
            <person name="Azer M."/>
            <person name="Bachantsang P."/>
            <person name="Barry A."/>
            <person name="Bayul T."/>
            <person name="Berlin A."/>
            <person name="Bessette D."/>
            <person name="Bloom T."/>
            <person name="Blye J."/>
            <person name="Boguslavskiy L."/>
            <person name="Bonnet C."/>
            <person name="Boukhgalter B."/>
            <person name="Bourzgui I."/>
            <person name="Brown A."/>
            <person name="Cahill P."/>
            <person name="Channer S."/>
            <person name="Cheshatsang Y."/>
            <person name="Chuda L."/>
            <person name="Citroen M."/>
            <person name="Collymore A."/>
            <person name="Cooke P."/>
            <person name="Costello M."/>
            <person name="D'Aco K."/>
            <person name="Daza R."/>
            <person name="De Haan G."/>
            <person name="DeGray S."/>
            <person name="DeMaso C."/>
            <person name="Dhargay N."/>
            <person name="Dooley K."/>
            <person name="Dooley E."/>
            <person name="Doricent M."/>
            <person name="Dorje P."/>
            <person name="Dorjee K."/>
            <person name="Dupes A."/>
            <person name="Elong R."/>
            <person name="Falk J."/>
            <person name="Farina A."/>
            <person name="Faro S."/>
            <person name="Ferguson D."/>
            <person name="Fisher S."/>
            <person name="Foley C.D."/>
            <person name="Franke A."/>
            <person name="Friedrich D."/>
            <person name="Gadbois L."/>
            <person name="Gearin G."/>
            <person name="Gearin C.R."/>
            <person name="Giannoukos G."/>
            <person name="Goode T."/>
            <person name="Graham J."/>
            <person name="Grandbois E."/>
            <person name="Grewal S."/>
            <person name="Gyaltsen K."/>
            <person name="Hafez N."/>
            <person name="Hagos B."/>
            <person name="Hall J."/>
            <person name="Henson C."/>
            <person name="Hollinger A."/>
            <person name="Honan T."/>
            <person name="Huard M.D."/>
            <person name="Hughes L."/>
            <person name="Hurhula B."/>
            <person name="Husby M.E."/>
            <person name="Kamat A."/>
            <person name="Kanga B."/>
            <person name="Kashin S."/>
            <person name="Khazanovich D."/>
            <person name="Kisner P."/>
            <person name="Lance K."/>
            <person name="Lara M."/>
            <person name="Lee W."/>
            <person name="Lennon N."/>
            <person name="Letendre F."/>
            <person name="LeVine R."/>
            <person name="Lipovsky A."/>
            <person name="Liu X."/>
            <person name="Liu J."/>
            <person name="Liu S."/>
            <person name="Lokyitsang T."/>
            <person name="Lokyitsang Y."/>
            <person name="Lubonja R."/>
            <person name="Lui A."/>
            <person name="MacDonald P."/>
            <person name="Magnisalis V."/>
            <person name="Maru K."/>
            <person name="Matthews C."/>
            <person name="McCusker W."/>
            <person name="McDonough S."/>
            <person name="Mehta T."/>
            <person name="Meldrim J."/>
            <person name="Meneus L."/>
            <person name="Mihai O."/>
            <person name="Mihalev A."/>
            <person name="Mihova T."/>
            <person name="Mittelman R."/>
            <person name="Mlenga V."/>
            <person name="Montmayeur A."/>
            <person name="Mulrain L."/>
            <person name="Navidi A."/>
            <person name="Naylor J."/>
            <person name="Negash T."/>
            <person name="Nguyen T."/>
            <person name="Nguyen N."/>
            <person name="Nicol R."/>
            <person name="Norbu C."/>
            <person name="Norbu N."/>
            <person name="Novod N."/>
            <person name="O'Neill B."/>
            <person name="Osman S."/>
            <person name="Markiewicz E."/>
            <person name="Oyono O.L."/>
            <person name="Patti C."/>
            <person name="Phunkhang P."/>
            <person name="Pierre F."/>
            <person name="Priest M."/>
            <person name="Raghuraman S."/>
            <person name="Rege F."/>
            <person name="Reyes R."/>
            <person name="Rise C."/>
            <person name="Rogov P."/>
            <person name="Ross K."/>
            <person name="Ryan E."/>
            <person name="Settipalli S."/>
            <person name="Shea T."/>
            <person name="Sherpa N."/>
            <person name="Shi L."/>
            <person name="Shih D."/>
            <person name="Sparrow T."/>
            <person name="Spaulding J."/>
            <person name="Stalker J."/>
            <person name="Stange-Thomann N."/>
            <person name="Stavropoulos S."/>
            <person name="Stone C."/>
            <person name="Strader C."/>
            <person name="Tesfaye S."/>
            <person name="Thomson T."/>
            <person name="Thoulutsang Y."/>
            <person name="Thoulutsang D."/>
            <person name="Topham K."/>
            <person name="Topping I."/>
            <person name="Tsamla T."/>
            <person name="Vassiliev H."/>
            <person name="Vo A."/>
            <person name="Wangchuk T."/>
            <person name="Wangdi T."/>
            <person name="Weiand M."/>
            <person name="Wilkinson J."/>
            <person name="Wilson A."/>
            <person name="Yadav S."/>
            <person name="Young G."/>
            <person name="Yu Q."/>
            <person name="Zembek L."/>
            <person name="Zhong D."/>
            <person name="Zimmer A."/>
            <person name="Zwirko Z."/>
            <person name="Jaffe D.B."/>
            <person name="Alvarez P."/>
            <person name="Brockman W."/>
            <person name="Butler J."/>
            <person name="Chin C."/>
            <person name="Gnerre S."/>
            <person name="Grabherr M."/>
            <person name="Kleber M."/>
            <person name="Mauceli E."/>
            <person name="MacCallum I."/>
        </authorList>
    </citation>
    <scope>NUCLEOTIDE SEQUENCE [LARGE SCALE GENOMIC DNA]</scope>
    <source>
        <strain evidence="2">Tucson 15287-2541.00</strain>
    </source>
</reference>